<evidence type="ECO:0000256" key="4">
    <source>
        <dbReference type="ARBA" id="ARBA00022729"/>
    </source>
</evidence>
<dbReference type="GO" id="GO:0030600">
    <property type="term" value="F:feruloyl esterase activity"/>
    <property type="evidence" value="ECO:0007669"/>
    <property type="project" value="UniProtKB-ARBA"/>
</dbReference>
<evidence type="ECO:0000256" key="7">
    <source>
        <dbReference type="ARBA" id="ARBA00023157"/>
    </source>
</evidence>
<evidence type="ECO:0000256" key="3">
    <source>
        <dbReference type="ARBA" id="ARBA00022723"/>
    </source>
</evidence>
<dbReference type="EC" id="3.1.1.-" evidence="8"/>
<dbReference type="Pfam" id="PF07519">
    <property type="entry name" value="Tannase"/>
    <property type="match status" value="1"/>
</dbReference>
<name>A0AAI8Z778_9PEZI</name>
<protein>
    <recommendedName>
        <fullName evidence="8">Carboxylic ester hydrolase</fullName>
        <ecNumber evidence="8">3.1.1.-</ecNumber>
    </recommendedName>
</protein>
<keyword evidence="5 8" id="KW-0378">Hydrolase</keyword>
<comment type="similarity">
    <text evidence="1 8">Belongs to the tannase family.</text>
</comment>
<evidence type="ECO:0000313" key="9">
    <source>
        <dbReference type="EMBL" id="CAK4033677.1"/>
    </source>
</evidence>
<dbReference type="EMBL" id="CAVMBE010000091">
    <property type="protein sequence ID" value="CAK4033677.1"/>
    <property type="molecule type" value="Genomic_DNA"/>
</dbReference>
<accession>A0AAI8Z778</accession>
<keyword evidence="10" id="KW-1185">Reference proteome</keyword>
<dbReference type="AlphaFoldDB" id="A0AAI8Z778"/>
<dbReference type="PANTHER" id="PTHR33938">
    <property type="entry name" value="FERULOYL ESTERASE B-RELATED"/>
    <property type="match status" value="1"/>
</dbReference>
<evidence type="ECO:0000256" key="2">
    <source>
        <dbReference type="ARBA" id="ARBA00022487"/>
    </source>
</evidence>
<evidence type="ECO:0000256" key="1">
    <source>
        <dbReference type="ARBA" id="ARBA00006249"/>
    </source>
</evidence>
<proteinExistence type="inferred from homology"/>
<evidence type="ECO:0000313" key="10">
    <source>
        <dbReference type="Proteomes" id="UP001296104"/>
    </source>
</evidence>
<comment type="caution">
    <text evidence="9">The sequence shown here is derived from an EMBL/GenBank/DDBJ whole genome shotgun (WGS) entry which is preliminary data.</text>
</comment>
<feature type="signal peptide" evidence="8">
    <location>
        <begin position="1"/>
        <end position="23"/>
    </location>
</feature>
<dbReference type="InterPro" id="IPR011118">
    <property type="entry name" value="Tannase/feruloyl_esterase"/>
</dbReference>
<dbReference type="InterPro" id="IPR029058">
    <property type="entry name" value="AB_hydrolase_fold"/>
</dbReference>
<sequence length="548" mass="59976">MPRFRASAAFSSLLLISTRHVAAQETLLNRCTKEVFSLPDVAGVEFVVFRAEPVLGYSTMTIPVVHIDGGVWSNLNFCNVTVAYIHPGRNDKVTVNVQLPLHDWNGRFHGSGGAGLAASLPSTAMPSNALAPALSQGYAAASTDAGHVQDPFNINWALDESGQVNIGLLETFASTSLYELALIGKHVVKKFYGRPPRFSYWNGCSTGGRQGMILAQRYPDAFDGIVAGTPSFNWAQLLVAEYWPQHVMNRLGDYPPPCEFDEINRLVIEEEDMVDGVRDGVISDPRRNGFNAKKLVGRPFMCQGQPWRISEAAAKIANAVWEGPREASGRQLWYGLLPGTPFFNASDPITPGIGGTICKGGTCTGAPFALALAWLQLLVFQDPKVDLTRLSNEQYFEALFTSYQKYDGIMGSANPDLTDFRGRGGKMISWHGLADQLIMPDGTADYYERVTEHHPDVENFYRHFEAPGVAHCRNGPGAIPKDVLGAVVQWVEDDIVPNMLTAISQTGDGTVRPLCPFPAQQQYVGGDPKDWHSFACVPPLERFGNIIV</sequence>
<keyword evidence="7" id="KW-1015">Disulfide bond</keyword>
<evidence type="ECO:0000256" key="5">
    <source>
        <dbReference type="ARBA" id="ARBA00022801"/>
    </source>
</evidence>
<dbReference type="Proteomes" id="UP001296104">
    <property type="component" value="Unassembled WGS sequence"/>
</dbReference>
<dbReference type="SUPFAM" id="SSF53474">
    <property type="entry name" value="alpha/beta-Hydrolases"/>
    <property type="match status" value="1"/>
</dbReference>
<keyword evidence="4 8" id="KW-0732">Signal</keyword>
<dbReference type="PANTHER" id="PTHR33938:SF8">
    <property type="entry name" value="CARBOXYLIC ESTER HYDROLASE"/>
    <property type="match status" value="1"/>
</dbReference>
<dbReference type="GO" id="GO:0046872">
    <property type="term" value="F:metal ion binding"/>
    <property type="evidence" value="ECO:0007669"/>
    <property type="project" value="UniProtKB-KW"/>
</dbReference>
<reference evidence="9" key="1">
    <citation type="submission" date="2023-11" db="EMBL/GenBank/DDBJ databases">
        <authorList>
            <person name="Alioto T."/>
            <person name="Alioto T."/>
            <person name="Gomez Garrido J."/>
        </authorList>
    </citation>
    <scope>NUCLEOTIDE SEQUENCE</scope>
</reference>
<gene>
    <name evidence="9" type="ORF">LECACI_7A008835</name>
</gene>
<evidence type="ECO:0000256" key="8">
    <source>
        <dbReference type="RuleBase" id="RU361238"/>
    </source>
</evidence>
<organism evidence="9 10">
    <name type="scientific">Lecanosticta acicola</name>
    <dbReference type="NCBI Taxonomy" id="111012"/>
    <lineage>
        <taxon>Eukaryota</taxon>
        <taxon>Fungi</taxon>
        <taxon>Dikarya</taxon>
        <taxon>Ascomycota</taxon>
        <taxon>Pezizomycotina</taxon>
        <taxon>Dothideomycetes</taxon>
        <taxon>Dothideomycetidae</taxon>
        <taxon>Mycosphaerellales</taxon>
        <taxon>Mycosphaerellaceae</taxon>
        <taxon>Lecanosticta</taxon>
    </lineage>
</organism>
<feature type="chain" id="PRO_5042314305" description="Carboxylic ester hydrolase" evidence="8">
    <location>
        <begin position="24"/>
        <end position="548"/>
    </location>
</feature>
<evidence type="ECO:0000256" key="6">
    <source>
        <dbReference type="ARBA" id="ARBA00022837"/>
    </source>
</evidence>
<keyword evidence="3" id="KW-0479">Metal-binding</keyword>
<keyword evidence="2" id="KW-0719">Serine esterase</keyword>
<keyword evidence="6" id="KW-0106">Calcium</keyword>